<dbReference type="Gene3D" id="3.10.20.90">
    <property type="entry name" value="Phosphatidylinositol 3-kinase Catalytic Subunit, Chain A, domain 1"/>
    <property type="match status" value="1"/>
</dbReference>
<dbReference type="GO" id="GO:0005794">
    <property type="term" value="C:Golgi apparatus"/>
    <property type="evidence" value="ECO:0007669"/>
    <property type="project" value="UniProtKB-SubCell"/>
</dbReference>
<dbReference type="GO" id="GO:0005829">
    <property type="term" value="C:cytosol"/>
    <property type="evidence" value="ECO:0007669"/>
    <property type="project" value="TreeGrafter"/>
</dbReference>
<dbReference type="GO" id="GO:0031468">
    <property type="term" value="P:nuclear membrane reassembly"/>
    <property type="evidence" value="ECO:0007669"/>
    <property type="project" value="TreeGrafter"/>
</dbReference>
<evidence type="ECO:0008006" key="13">
    <source>
        <dbReference type="Google" id="ProtNLM"/>
    </source>
</evidence>
<dbReference type="GO" id="GO:0061025">
    <property type="term" value="P:membrane fusion"/>
    <property type="evidence" value="ECO:0007669"/>
    <property type="project" value="TreeGrafter"/>
</dbReference>
<evidence type="ECO:0000256" key="7">
    <source>
        <dbReference type="ARBA" id="ARBA00023242"/>
    </source>
</evidence>
<evidence type="ECO:0000313" key="12">
    <source>
        <dbReference type="Proteomes" id="UP001445076"/>
    </source>
</evidence>
<organism evidence="11 12">
    <name type="scientific">Cherax quadricarinatus</name>
    <name type="common">Australian red claw crayfish</name>
    <dbReference type="NCBI Taxonomy" id="27406"/>
    <lineage>
        <taxon>Eukaryota</taxon>
        <taxon>Metazoa</taxon>
        <taxon>Ecdysozoa</taxon>
        <taxon>Arthropoda</taxon>
        <taxon>Crustacea</taxon>
        <taxon>Multicrustacea</taxon>
        <taxon>Malacostraca</taxon>
        <taxon>Eumalacostraca</taxon>
        <taxon>Eucarida</taxon>
        <taxon>Decapoda</taxon>
        <taxon>Pleocyemata</taxon>
        <taxon>Astacidea</taxon>
        <taxon>Parastacoidea</taxon>
        <taxon>Parastacidae</taxon>
        <taxon>Cherax</taxon>
    </lineage>
</organism>
<dbReference type="SUPFAM" id="SSF102848">
    <property type="entry name" value="NSFL1 (p97 ATPase) cofactor p47, SEP domain"/>
    <property type="match status" value="1"/>
</dbReference>
<name>A0AAW0XDW9_CHEQU</name>
<reference evidence="11 12" key="1">
    <citation type="journal article" date="2024" name="BMC Genomics">
        <title>Genome assembly of redclaw crayfish (Cherax quadricarinatus) provides insights into its immune adaptation and hypoxia tolerance.</title>
        <authorList>
            <person name="Liu Z."/>
            <person name="Zheng J."/>
            <person name="Li H."/>
            <person name="Fang K."/>
            <person name="Wang S."/>
            <person name="He J."/>
            <person name="Zhou D."/>
            <person name="Weng S."/>
            <person name="Chi M."/>
            <person name="Gu Z."/>
            <person name="He J."/>
            <person name="Li F."/>
            <person name="Wang M."/>
        </authorList>
    </citation>
    <scope>NUCLEOTIDE SEQUENCE [LARGE SCALE GENOMIC DNA]</scope>
    <source>
        <strain evidence="11">ZL_2023a</strain>
    </source>
</reference>
<comment type="caution">
    <text evidence="11">The sequence shown here is derived from an EMBL/GenBank/DDBJ whole genome shotgun (WGS) entry which is preliminary data.</text>
</comment>
<dbReference type="SMART" id="SM00166">
    <property type="entry name" value="UBX"/>
    <property type="match status" value="1"/>
</dbReference>
<dbReference type="InterPro" id="IPR036241">
    <property type="entry name" value="NSFL1C_SEP_dom_sf"/>
</dbReference>
<evidence type="ECO:0000259" key="9">
    <source>
        <dbReference type="PROSITE" id="PS50033"/>
    </source>
</evidence>
<dbReference type="GO" id="GO:0000045">
    <property type="term" value="P:autophagosome assembly"/>
    <property type="evidence" value="ECO:0007669"/>
    <property type="project" value="TreeGrafter"/>
</dbReference>
<proteinExistence type="predicted"/>
<feature type="domain" description="SEP" evidence="10">
    <location>
        <begin position="177"/>
        <end position="242"/>
    </location>
</feature>
<evidence type="ECO:0000259" key="10">
    <source>
        <dbReference type="PROSITE" id="PS51399"/>
    </source>
</evidence>
<keyword evidence="4" id="KW-0963">Cytoplasm</keyword>
<dbReference type="GO" id="GO:0043130">
    <property type="term" value="F:ubiquitin binding"/>
    <property type="evidence" value="ECO:0007669"/>
    <property type="project" value="TreeGrafter"/>
</dbReference>
<dbReference type="GO" id="GO:0007030">
    <property type="term" value="P:Golgi organization"/>
    <property type="evidence" value="ECO:0007669"/>
    <property type="project" value="TreeGrafter"/>
</dbReference>
<protein>
    <recommendedName>
        <fullName evidence="13">P97 cofactor p47</fullName>
    </recommendedName>
</protein>
<accession>A0AAW0XDW9</accession>
<dbReference type="PANTHER" id="PTHR23333:SF20">
    <property type="entry name" value="NSFL1 COFACTOR P47"/>
    <property type="match status" value="1"/>
</dbReference>
<dbReference type="Pfam" id="PF08059">
    <property type="entry name" value="SEP"/>
    <property type="match status" value="1"/>
</dbReference>
<dbReference type="FunFam" id="3.30.420.210:FF:000001">
    <property type="entry name" value="NSFL1 (P97) cofactor (P47)"/>
    <property type="match status" value="1"/>
</dbReference>
<evidence type="ECO:0000313" key="11">
    <source>
        <dbReference type="EMBL" id="KAK8742710.1"/>
    </source>
</evidence>
<dbReference type="Gene3D" id="1.10.8.10">
    <property type="entry name" value="DNA helicase RuvA subunit, C-terminal domain"/>
    <property type="match status" value="1"/>
</dbReference>
<dbReference type="EMBL" id="JARKIK010000027">
    <property type="protein sequence ID" value="KAK8742710.1"/>
    <property type="molecule type" value="Genomic_DNA"/>
</dbReference>
<evidence type="ECO:0000256" key="3">
    <source>
        <dbReference type="ARBA" id="ARBA00004555"/>
    </source>
</evidence>
<dbReference type="Pfam" id="PF14555">
    <property type="entry name" value="UBA_4"/>
    <property type="match status" value="1"/>
</dbReference>
<dbReference type="InterPro" id="IPR012989">
    <property type="entry name" value="SEP_domain"/>
</dbReference>
<dbReference type="GO" id="GO:0005813">
    <property type="term" value="C:centrosome"/>
    <property type="evidence" value="ECO:0007669"/>
    <property type="project" value="UniProtKB-SubCell"/>
</dbReference>
<sequence>MADRDGLVSQFTAVSGVDAERARFFLESAAWNLESALSSFYEEGDEETASEPLGDRPEVEGAPSTPQRPSSQPTPQQRAIINMDHDSDSSGEEDGQAFYAGGSEHSGQQVLGPPKKKTDVVAKLFKSAKEHGAEVLESVREGKKQKKISFGGTGYRLGETTDDTEVIPDTSKKENRPRDVTLKMWRTGFTVDDGPLRAYEDPANAEFLNSIRRSEVPLELIREARGGEVFINMADHRHEDYATSKSVLKAFTGSGHTLGSPAPTVIGQEAQPAGAVGGAIKATAIVGASSDSNVLEKTAQENLKVVTGQPTTNIQVRLPDGSRLVIKLNHTHTVGNIRQFIQTARPALETTDFALMTTFPYAELTDPSLTVAEGKLLNSAIVVKTK</sequence>
<keyword evidence="5" id="KW-0333">Golgi apparatus</keyword>
<dbReference type="SUPFAM" id="SSF54236">
    <property type="entry name" value="Ubiquitin-like"/>
    <property type="match status" value="1"/>
</dbReference>
<evidence type="ECO:0000256" key="5">
    <source>
        <dbReference type="ARBA" id="ARBA00023034"/>
    </source>
</evidence>
<dbReference type="GO" id="GO:0043161">
    <property type="term" value="P:proteasome-mediated ubiquitin-dependent protein catabolic process"/>
    <property type="evidence" value="ECO:0007669"/>
    <property type="project" value="TreeGrafter"/>
</dbReference>
<dbReference type="PROSITE" id="PS50033">
    <property type="entry name" value="UBX"/>
    <property type="match status" value="1"/>
</dbReference>
<dbReference type="SUPFAM" id="SSF46934">
    <property type="entry name" value="UBA-like"/>
    <property type="match status" value="1"/>
</dbReference>
<dbReference type="AlphaFoldDB" id="A0AAW0XDW9"/>
<dbReference type="Pfam" id="PF00789">
    <property type="entry name" value="UBX"/>
    <property type="match status" value="1"/>
</dbReference>
<dbReference type="PROSITE" id="PS51399">
    <property type="entry name" value="SEP"/>
    <property type="match status" value="1"/>
</dbReference>
<dbReference type="InterPro" id="IPR009060">
    <property type="entry name" value="UBA-like_sf"/>
</dbReference>
<gene>
    <name evidence="11" type="ORF">OTU49_001633</name>
</gene>
<dbReference type="FunFam" id="1.10.8.10:FF:000020">
    <property type="entry name" value="NSFL1 (p97) cofactor (p47)"/>
    <property type="match status" value="1"/>
</dbReference>
<feature type="domain" description="UBX" evidence="9">
    <location>
        <begin position="307"/>
        <end position="384"/>
    </location>
</feature>
<evidence type="ECO:0000256" key="4">
    <source>
        <dbReference type="ARBA" id="ARBA00022490"/>
    </source>
</evidence>
<feature type="region of interest" description="Disordered" evidence="8">
    <location>
        <begin position="40"/>
        <end position="116"/>
    </location>
</feature>
<dbReference type="Gene3D" id="3.30.420.210">
    <property type="entry name" value="SEP domain"/>
    <property type="match status" value="1"/>
</dbReference>
<evidence type="ECO:0000256" key="1">
    <source>
        <dbReference type="ARBA" id="ARBA00004123"/>
    </source>
</evidence>
<evidence type="ECO:0000256" key="2">
    <source>
        <dbReference type="ARBA" id="ARBA00004300"/>
    </source>
</evidence>
<dbReference type="Proteomes" id="UP001445076">
    <property type="component" value="Unassembled WGS sequence"/>
</dbReference>
<keyword evidence="6" id="KW-0206">Cytoskeleton</keyword>
<comment type="subcellular location">
    <subcellularLocation>
        <location evidence="2">Cytoplasm</location>
        <location evidence="2">Cytoskeleton</location>
        <location evidence="2">Microtubule organizing center</location>
        <location evidence="2">Centrosome</location>
    </subcellularLocation>
    <subcellularLocation>
        <location evidence="3">Golgi apparatus</location>
    </subcellularLocation>
    <subcellularLocation>
        <location evidence="1">Nucleus</location>
    </subcellularLocation>
</comment>
<feature type="compositionally biased region" description="Low complexity" evidence="8">
    <location>
        <begin position="63"/>
        <end position="78"/>
    </location>
</feature>
<keyword evidence="12" id="KW-1185">Reference proteome</keyword>
<dbReference type="CDD" id="cd01770">
    <property type="entry name" value="UBX_UBXN2"/>
    <property type="match status" value="1"/>
</dbReference>
<evidence type="ECO:0000256" key="6">
    <source>
        <dbReference type="ARBA" id="ARBA00023212"/>
    </source>
</evidence>
<dbReference type="InterPro" id="IPR029071">
    <property type="entry name" value="Ubiquitin-like_domsf"/>
</dbReference>
<dbReference type="SMART" id="SM00553">
    <property type="entry name" value="SEP"/>
    <property type="match status" value="1"/>
</dbReference>
<dbReference type="PANTHER" id="PTHR23333">
    <property type="entry name" value="UBX DOMAIN CONTAINING PROTEIN"/>
    <property type="match status" value="1"/>
</dbReference>
<evidence type="ECO:0000256" key="8">
    <source>
        <dbReference type="SAM" id="MobiDB-lite"/>
    </source>
</evidence>
<dbReference type="CDD" id="cd14348">
    <property type="entry name" value="UBA_p47"/>
    <property type="match status" value="1"/>
</dbReference>
<dbReference type="InterPro" id="IPR001012">
    <property type="entry name" value="UBX_dom"/>
</dbReference>
<dbReference type="GO" id="GO:0005634">
    <property type="term" value="C:nucleus"/>
    <property type="evidence" value="ECO:0007669"/>
    <property type="project" value="UniProtKB-SubCell"/>
</dbReference>
<keyword evidence="7" id="KW-0539">Nucleus</keyword>